<protein>
    <submittedName>
        <fullName evidence="8">Oligosaccharide flippase family protein</fullName>
    </submittedName>
</protein>
<dbReference type="AlphaFoldDB" id="A0A926G9U6"/>
<evidence type="ECO:0000256" key="7">
    <source>
        <dbReference type="SAM" id="Phobius"/>
    </source>
</evidence>
<organism evidence="8 9">
    <name type="scientific">Paracoccus amoyensis</name>
    <dbReference type="NCBI Taxonomy" id="2760093"/>
    <lineage>
        <taxon>Bacteria</taxon>
        <taxon>Pseudomonadati</taxon>
        <taxon>Pseudomonadota</taxon>
        <taxon>Alphaproteobacteria</taxon>
        <taxon>Rhodobacterales</taxon>
        <taxon>Paracoccaceae</taxon>
        <taxon>Paracoccus</taxon>
    </lineage>
</organism>
<dbReference type="Pfam" id="PF13440">
    <property type="entry name" value="Polysacc_synt_3"/>
    <property type="match status" value="1"/>
</dbReference>
<comment type="subcellular location">
    <subcellularLocation>
        <location evidence="1">Cell membrane</location>
        <topology evidence="1">Multi-pass membrane protein</topology>
    </subcellularLocation>
</comment>
<evidence type="ECO:0000256" key="4">
    <source>
        <dbReference type="ARBA" id="ARBA00022692"/>
    </source>
</evidence>
<feature type="transmembrane region" description="Helical" evidence="7">
    <location>
        <begin position="315"/>
        <end position="339"/>
    </location>
</feature>
<accession>A0A926G9U6</accession>
<dbReference type="InterPro" id="IPR050833">
    <property type="entry name" value="Poly_Biosynth_Transport"/>
</dbReference>
<keyword evidence="5 7" id="KW-1133">Transmembrane helix</keyword>
<evidence type="ECO:0000313" key="8">
    <source>
        <dbReference type="EMBL" id="MBC9248533.1"/>
    </source>
</evidence>
<gene>
    <name evidence="8" type="ORF">H4P12_17870</name>
</gene>
<feature type="transmembrane region" description="Helical" evidence="7">
    <location>
        <begin position="383"/>
        <end position="401"/>
    </location>
</feature>
<evidence type="ECO:0000313" key="9">
    <source>
        <dbReference type="Proteomes" id="UP000608594"/>
    </source>
</evidence>
<evidence type="ECO:0000256" key="6">
    <source>
        <dbReference type="ARBA" id="ARBA00023136"/>
    </source>
</evidence>
<evidence type="ECO:0000256" key="1">
    <source>
        <dbReference type="ARBA" id="ARBA00004651"/>
    </source>
</evidence>
<comment type="similarity">
    <text evidence="2">Belongs to the polysaccharide synthase family.</text>
</comment>
<feature type="transmembrane region" description="Helical" evidence="7">
    <location>
        <begin position="234"/>
        <end position="251"/>
    </location>
</feature>
<keyword evidence="3" id="KW-1003">Cell membrane</keyword>
<feature type="transmembrane region" description="Helical" evidence="7">
    <location>
        <begin position="195"/>
        <end position="214"/>
    </location>
</feature>
<feature type="transmembrane region" description="Helical" evidence="7">
    <location>
        <begin position="437"/>
        <end position="455"/>
    </location>
</feature>
<keyword evidence="6 7" id="KW-0472">Membrane</keyword>
<dbReference type="PANTHER" id="PTHR30250">
    <property type="entry name" value="PST FAMILY PREDICTED COLANIC ACID TRANSPORTER"/>
    <property type="match status" value="1"/>
</dbReference>
<feature type="transmembrane region" description="Helical" evidence="7">
    <location>
        <begin position="99"/>
        <end position="124"/>
    </location>
</feature>
<keyword evidence="9" id="KW-1185">Reference proteome</keyword>
<feature type="transmembrane region" description="Helical" evidence="7">
    <location>
        <begin position="345"/>
        <end position="371"/>
    </location>
</feature>
<dbReference type="Proteomes" id="UP000608594">
    <property type="component" value="Unassembled WGS sequence"/>
</dbReference>
<feature type="transmembrane region" description="Helical" evidence="7">
    <location>
        <begin position="136"/>
        <end position="157"/>
    </location>
</feature>
<evidence type="ECO:0000256" key="3">
    <source>
        <dbReference type="ARBA" id="ARBA00022475"/>
    </source>
</evidence>
<evidence type="ECO:0000256" key="5">
    <source>
        <dbReference type="ARBA" id="ARBA00022989"/>
    </source>
</evidence>
<feature type="transmembrane region" description="Helical" evidence="7">
    <location>
        <begin position="57"/>
        <end position="79"/>
    </location>
</feature>
<keyword evidence="4 7" id="KW-0812">Transmembrane</keyword>
<sequence>MTGFVLRGQHGVSVRFSDILKGEGLRSRALRGTAITLGGTFGSQLMRLLSNLILTRLLFPEAFGLMALIQTFMTALQMFSDIGIRVSIIQNPRGEESDFLNTAWTLQIFRGMVLWLVACALAWPLASFYDEPQIRWLLPVVGLNAVVMGFLSTKMAVQNRRLRLGRQTVISLVSQAGAVILMVALAAVWPSVWALVIGGLFGNLMTVLASHIYLPGAPSRLKWDRSAAHDLMKFGQFIFISTLAGFFVNQGDKLVLGKLVSFTDLGIYNIAFFMAAFPTMLGRTVAERILFPLYRHARPSENPVNRHKIGRARNLVAGGMLAMFGTLALIGNLLIGLLYDVRYAAAGPMLIIMALAQIPTALTLGNSQLLLAEGDSRRFSRLVVLHAILNFILMLGGFWLLGMLGILLVQGVQILIIYPLQQYYLSRYKGTHLREDAVFALAGVMIAAVAIWLNWGVLSAFCSTSVAAAPIQTGSWATVSLFH</sequence>
<reference evidence="8" key="1">
    <citation type="submission" date="2020-08" db="EMBL/GenBank/DDBJ databases">
        <title>Paracoccus amoyensis sp. nov., isolated from the surface seawater at coast of Xiamen, Fujian.</title>
        <authorList>
            <person name="Lyu L."/>
        </authorList>
    </citation>
    <scope>NUCLEOTIDE SEQUENCE</scope>
    <source>
        <strain evidence="8">11-3</strain>
    </source>
</reference>
<evidence type="ECO:0000256" key="2">
    <source>
        <dbReference type="ARBA" id="ARBA00007430"/>
    </source>
</evidence>
<feature type="transmembrane region" description="Helical" evidence="7">
    <location>
        <begin position="266"/>
        <end position="286"/>
    </location>
</feature>
<proteinExistence type="inferred from homology"/>
<name>A0A926G9U6_9RHOB</name>
<comment type="caution">
    <text evidence="8">The sequence shown here is derived from an EMBL/GenBank/DDBJ whole genome shotgun (WGS) entry which is preliminary data.</text>
</comment>
<feature type="transmembrane region" description="Helical" evidence="7">
    <location>
        <begin position="169"/>
        <end position="189"/>
    </location>
</feature>
<dbReference type="GO" id="GO:0005886">
    <property type="term" value="C:plasma membrane"/>
    <property type="evidence" value="ECO:0007669"/>
    <property type="project" value="UniProtKB-SubCell"/>
</dbReference>
<dbReference type="EMBL" id="JACOQL010000008">
    <property type="protein sequence ID" value="MBC9248533.1"/>
    <property type="molecule type" value="Genomic_DNA"/>
</dbReference>
<dbReference type="PANTHER" id="PTHR30250:SF10">
    <property type="entry name" value="LIPOPOLYSACCHARIDE BIOSYNTHESIS PROTEIN WZXC"/>
    <property type="match status" value="1"/>
</dbReference>